<evidence type="ECO:0000313" key="1">
    <source>
        <dbReference type="EMBL" id="MEO1770795.1"/>
    </source>
</evidence>
<dbReference type="RefSeq" id="WP_207703362.1">
    <property type="nucleotide sequence ID" value="NZ_JAFREL020000002.1"/>
</dbReference>
<proteinExistence type="predicted"/>
<reference evidence="1 2" key="1">
    <citation type="submission" date="2024-02" db="EMBL/GenBank/DDBJ databases">
        <title>The Genome Sequence of Enterococcus sp. DIV0159.</title>
        <authorList>
            <person name="Earl A."/>
            <person name="Manson A."/>
            <person name="Gilmore M."/>
            <person name="Sanders J."/>
            <person name="Shea T."/>
            <person name="Howe W."/>
            <person name="Livny J."/>
            <person name="Cuomo C."/>
            <person name="Neafsey D."/>
            <person name="Birren B."/>
        </authorList>
    </citation>
    <scope>NUCLEOTIDE SEQUENCE [LARGE SCALE GENOMIC DNA]</scope>
    <source>
        <strain evidence="1 2">665A</strain>
    </source>
</reference>
<sequence>MKRKKTLTRKLSYLLVSIVLVLLLLGGSYFVYAAMTAKDRRTTDFQIGQVETQLDEDFDETITEIHKDQSRIKKVTVKNTGTIKQFIRVMVLPETQVDVADDPQSRQALPIAVGTDLILEHLNTADWKYGGDGYYYYTKEAVKPLKNTEPLFSSIKLDSNLSPIYHQSSFTISVKVEAVNCAEYVYRDAWWQGAVPTDPTLKAIDDNLKALVEN</sequence>
<gene>
    <name evidence="1" type="ORF">JZO67_002748</name>
</gene>
<organism evidence="1 2">
    <name type="scientific">Candidatus Enterococcus ferrettii</name>
    <dbReference type="NCBI Taxonomy" id="2815324"/>
    <lineage>
        <taxon>Bacteria</taxon>
        <taxon>Bacillati</taxon>
        <taxon>Bacillota</taxon>
        <taxon>Bacilli</taxon>
        <taxon>Lactobacillales</taxon>
        <taxon>Enterococcaceae</taxon>
        <taxon>Enterococcus</taxon>
    </lineage>
</organism>
<dbReference type="EMBL" id="JAFREL020000002">
    <property type="protein sequence ID" value="MEO1770795.1"/>
    <property type="molecule type" value="Genomic_DNA"/>
</dbReference>
<dbReference type="Proteomes" id="UP000664357">
    <property type="component" value="Unassembled WGS sequence"/>
</dbReference>
<accession>A0ABV0ES70</accession>
<evidence type="ECO:0008006" key="3">
    <source>
        <dbReference type="Google" id="ProtNLM"/>
    </source>
</evidence>
<keyword evidence="2" id="KW-1185">Reference proteome</keyword>
<protein>
    <recommendedName>
        <fullName evidence="3">Alternate signal-mediated exported protein, CPF_0494 family</fullName>
    </recommendedName>
</protein>
<evidence type="ECO:0000313" key="2">
    <source>
        <dbReference type="Proteomes" id="UP000664357"/>
    </source>
</evidence>
<comment type="caution">
    <text evidence="1">The sequence shown here is derived from an EMBL/GenBank/DDBJ whole genome shotgun (WGS) entry which is preliminary data.</text>
</comment>
<name>A0ABV0ES70_9ENTE</name>